<dbReference type="SUPFAM" id="SSF47413">
    <property type="entry name" value="lambda repressor-like DNA-binding domains"/>
    <property type="match status" value="1"/>
</dbReference>
<proteinExistence type="predicted"/>
<evidence type="ECO:0000313" key="3">
    <source>
        <dbReference type="Proteomes" id="UP000515506"/>
    </source>
</evidence>
<dbReference type="RefSeq" id="WP_056877930.1">
    <property type="nucleotide sequence ID" value="NZ_CP060028.1"/>
</dbReference>
<name>A0ABX6R6G8_PSEMX</name>
<dbReference type="CDD" id="cd00093">
    <property type="entry name" value="HTH_XRE"/>
    <property type="match status" value="1"/>
</dbReference>
<organism evidence="2 3">
    <name type="scientific">Pseudoxanthomonas mexicana</name>
    <dbReference type="NCBI Taxonomy" id="128785"/>
    <lineage>
        <taxon>Bacteria</taxon>
        <taxon>Pseudomonadati</taxon>
        <taxon>Pseudomonadota</taxon>
        <taxon>Gammaproteobacteria</taxon>
        <taxon>Lysobacterales</taxon>
        <taxon>Lysobacteraceae</taxon>
        <taxon>Pseudoxanthomonas</taxon>
    </lineage>
</organism>
<dbReference type="Pfam" id="PF01381">
    <property type="entry name" value="HTH_3"/>
    <property type="match status" value="1"/>
</dbReference>
<dbReference type="EMBL" id="CP060028">
    <property type="protein sequence ID" value="QND78715.1"/>
    <property type="molecule type" value="Genomic_DNA"/>
</dbReference>
<dbReference type="PROSITE" id="PS50943">
    <property type="entry name" value="HTH_CROC1"/>
    <property type="match status" value="1"/>
</dbReference>
<sequence>MAGAGIQVRLGRAVKAARMRLGYSQEALADELGMHRTQLGHIEQGLKDCRLSTIVRISTALGLPLSQLFEQIEASE</sequence>
<feature type="domain" description="HTH cro/C1-type" evidence="1">
    <location>
        <begin position="14"/>
        <end position="68"/>
    </location>
</feature>
<dbReference type="SMART" id="SM00530">
    <property type="entry name" value="HTH_XRE"/>
    <property type="match status" value="1"/>
</dbReference>
<keyword evidence="3" id="KW-1185">Reference proteome</keyword>
<accession>A0ABX6R6G8</accession>
<reference evidence="2 3" key="1">
    <citation type="submission" date="2020-08" db="EMBL/GenBank/DDBJ databases">
        <title>Streptomycin resistant and MDR strain, P. mexicana.</title>
        <authorList>
            <person name="Ganesh-kumar S."/>
            <person name="Zhe T."/>
            <person name="Yu Z."/>
            <person name="Min Y."/>
        </authorList>
    </citation>
    <scope>NUCLEOTIDE SEQUENCE [LARGE SCALE GENOMIC DNA]</scope>
    <source>
        <strain evidence="2 3">GTZY</strain>
    </source>
</reference>
<evidence type="ECO:0000313" key="2">
    <source>
        <dbReference type="EMBL" id="QND78715.1"/>
    </source>
</evidence>
<dbReference type="Proteomes" id="UP000515506">
    <property type="component" value="Chromosome"/>
</dbReference>
<evidence type="ECO:0000259" key="1">
    <source>
        <dbReference type="PROSITE" id="PS50943"/>
    </source>
</evidence>
<protein>
    <submittedName>
        <fullName evidence="2">Helix-turn-helix transcriptional regulator</fullName>
    </submittedName>
</protein>
<dbReference type="InterPro" id="IPR010982">
    <property type="entry name" value="Lambda_DNA-bd_dom_sf"/>
</dbReference>
<dbReference type="Gene3D" id="1.10.260.40">
    <property type="entry name" value="lambda repressor-like DNA-binding domains"/>
    <property type="match status" value="1"/>
</dbReference>
<gene>
    <name evidence="2" type="ORF">H4W19_09910</name>
</gene>
<dbReference type="InterPro" id="IPR001387">
    <property type="entry name" value="Cro/C1-type_HTH"/>
</dbReference>